<gene>
    <name evidence="3" type="ORF">EGC77_14475</name>
    <name evidence="2" type="ORF">EGC80_11225</name>
</gene>
<protein>
    <submittedName>
        <fullName evidence="3">Efflux RND transporter permease subunit</fullName>
    </submittedName>
</protein>
<evidence type="ECO:0000313" key="2">
    <source>
        <dbReference type="EMBL" id="AZG35425.1"/>
    </source>
</evidence>
<feature type="transmembrane region" description="Helical" evidence="1">
    <location>
        <begin position="524"/>
        <end position="546"/>
    </location>
</feature>
<feature type="transmembrane region" description="Helical" evidence="1">
    <location>
        <begin position="882"/>
        <end position="901"/>
    </location>
</feature>
<evidence type="ECO:0000313" key="4">
    <source>
        <dbReference type="Proteomes" id="UP000273778"/>
    </source>
</evidence>
<dbReference type="EMBL" id="RKKB01000006">
    <property type="protein sequence ID" value="RPA31160.1"/>
    <property type="molecule type" value="Genomic_DNA"/>
</dbReference>
<dbReference type="SUPFAM" id="SSF82866">
    <property type="entry name" value="Multidrug efflux transporter AcrB transmembrane domain"/>
    <property type="match status" value="2"/>
</dbReference>
<feature type="transmembrane region" description="Helical" evidence="1">
    <location>
        <begin position="353"/>
        <end position="372"/>
    </location>
</feature>
<dbReference type="Gene3D" id="3.30.2090.10">
    <property type="entry name" value="Multidrug efflux transporter AcrB TolC docking domain, DN and DC subdomains"/>
    <property type="match status" value="2"/>
</dbReference>
<feature type="transmembrane region" description="Helical" evidence="1">
    <location>
        <begin position="952"/>
        <end position="973"/>
    </location>
</feature>
<proteinExistence type="predicted"/>
<dbReference type="GO" id="GO:0042910">
    <property type="term" value="F:xenobiotic transmembrane transporter activity"/>
    <property type="evidence" value="ECO:0007669"/>
    <property type="project" value="TreeGrafter"/>
</dbReference>
<dbReference type="SUPFAM" id="SSF82714">
    <property type="entry name" value="Multidrug efflux transporter AcrB TolC docking domain, DN and DC subdomains"/>
    <property type="match status" value="2"/>
</dbReference>
<dbReference type="KEGG" id="spsr:EGC80_11225"/>
<feature type="transmembrane region" description="Helical" evidence="1">
    <location>
        <begin position="908"/>
        <end position="932"/>
    </location>
</feature>
<keyword evidence="1" id="KW-0472">Membrane</keyword>
<dbReference type="GO" id="GO:0005886">
    <property type="term" value="C:plasma membrane"/>
    <property type="evidence" value="ECO:0007669"/>
    <property type="project" value="TreeGrafter"/>
</dbReference>
<keyword evidence="1" id="KW-0812">Transmembrane</keyword>
<dbReference type="InterPro" id="IPR027463">
    <property type="entry name" value="AcrB_DN_DC_subdom"/>
</dbReference>
<dbReference type="PRINTS" id="PR00702">
    <property type="entry name" value="ACRIFLAVINRP"/>
</dbReference>
<feature type="transmembrane region" description="Helical" evidence="1">
    <location>
        <begin position="859"/>
        <end position="876"/>
    </location>
</feature>
<dbReference type="InterPro" id="IPR001036">
    <property type="entry name" value="Acrflvin-R"/>
</dbReference>
<feature type="transmembrane region" description="Helical" evidence="1">
    <location>
        <begin position="454"/>
        <end position="471"/>
    </location>
</feature>
<dbReference type="OrthoDB" id="5287122at2"/>
<dbReference type="Proteomes" id="UP000273778">
    <property type="component" value="Chromosome"/>
</dbReference>
<dbReference type="Gene3D" id="3.30.70.1320">
    <property type="entry name" value="Multidrug efflux transporter AcrB pore domain like"/>
    <property type="match status" value="1"/>
</dbReference>
<dbReference type="Proteomes" id="UP000278855">
    <property type="component" value="Unassembled WGS sequence"/>
</dbReference>
<dbReference type="PANTHER" id="PTHR32063">
    <property type="match status" value="1"/>
</dbReference>
<feature type="transmembrane region" description="Helical" evidence="1">
    <location>
        <begin position="13"/>
        <end position="33"/>
    </location>
</feature>
<feature type="transmembrane region" description="Helical" evidence="1">
    <location>
        <begin position="384"/>
        <end position="406"/>
    </location>
</feature>
<dbReference type="SUPFAM" id="SSF82693">
    <property type="entry name" value="Multidrug efflux transporter AcrB pore domain, PN1, PN2, PC1 and PC2 subdomains"/>
    <property type="match status" value="2"/>
</dbReference>
<feature type="transmembrane region" description="Helical" evidence="1">
    <location>
        <begin position="327"/>
        <end position="347"/>
    </location>
</feature>
<reference evidence="5" key="2">
    <citation type="submission" date="2018-11" db="EMBL/GenBank/DDBJ databases">
        <title>Shewanella sp. R106.</title>
        <authorList>
            <person name="Hwang Y.J."/>
            <person name="Hwang C.Y."/>
        </authorList>
    </citation>
    <scope>NUCLEOTIDE SEQUENCE [LARGE SCALE GENOMIC DNA]</scope>
    <source>
        <strain evidence="5">R106</strain>
    </source>
</reference>
<organism evidence="3 5">
    <name type="scientific">Shewanella psychromarinicola</name>
    <dbReference type="NCBI Taxonomy" id="2487742"/>
    <lineage>
        <taxon>Bacteria</taxon>
        <taxon>Pseudomonadati</taxon>
        <taxon>Pseudomonadota</taxon>
        <taxon>Gammaproteobacteria</taxon>
        <taxon>Alteromonadales</taxon>
        <taxon>Shewanellaceae</taxon>
        <taxon>Shewanella</taxon>
    </lineage>
</organism>
<dbReference type="Gene3D" id="3.30.70.1430">
    <property type="entry name" value="Multidrug efflux transporter AcrB pore domain"/>
    <property type="match status" value="2"/>
</dbReference>
<dbReference type="RefSeq" id="WP_124013294.1">
    <property type="nucleotide sequence ID" value="NZ_CP034073.1"/>
</dbReference>
<dbReference type="Pfam" id="PF00873">
    <property type="entry name" value="ACR_tran"/>
    <property type="match status" value="1"/>
</dbReference>
<dbReference type="EMBL" id="CP034073">
    <property type="protein sequence ID" value="AZG35425.1"/>
    <property type="molecule type" value="Genomic_DNA"/>
</dbReference>
<dbReference type="AlphaFoldDB" id="A0A3N4EAA4"/>
<dbReference type="PANTHER" id="PTHR32063:SF33">
    <property type="entry name" value="RND SUPERFAMILY EFFLUX PUMP PERMEASE COMPONENT"/>
    <property type="match status" value="1"/>
</dbReference>
<evidence type="ECO:0000313" key="3">
    <source>
        <dbReference type="EMBL" id="RPA31160.1"/>
    </source>
</evidence>
<dbReference type="Gene3D" id="1.20.1640.10">
    <property type="entry name" value="Multidrug efflux transporter AcrB transmembrane domain"/>
    <property type="match status" value="2"/>
</dbReference>
<accession>A0A3N4EAA4</accession>
<feature type="transmembrane region" description="Helical" evidence="1">
    <location>
        <begin position="985"/>
        <end position="1010"/>
    </location>
</feature>
<reference evidence="3" key="3">
    <citation type="submission" date="2018-11" db="EMBL/GenBank/DDBJ databases">
        <authorList>
            <person name="Hwang Y.J."/>
            <person name="Hwang C.Y."/>
        </authorList>
    </citation>
    <scope>NUCLEOTIDE SEQUENCE</scope>
    <source>
        <strain evidence="3">R106</strain>
    </source>
</reference>
<reference evidence="2 4" key="1">
    <citation type="submission" date="2018-11" db="EMBL/GenBank/DDBJ databases">
        <title>Shewanella sp. M2.</title>
        <authorList>
            <person name="Hwang Y.J."/>
            <person name="Hwang C.Y."/>
        </authorList>
    </citation>
    <scope>NUCLEOTIDE SEQUENCE [LARGE SCALE GENOMIC DNA]</scope>
    <source>
        <strain evidence="2 4">M2</strain>
    </source>
</reference>
<evidence type="ECO:0000313" key="5">
    <source>
        <dbReference type="Proteomes" id="UP000278855"/>
    </source>
</evidence>
<feature type="transmembrane region" description="Helical" evidence="1">
    <location>
        <begin position="426"/>
        <end position="447"/>
    </location>
</feature>
<sequence>MKWLTHWFIHHKIAANLLMFLVMAAGILSLNTIRVESFPQIPTSQLKISVVYPGASPEQVDEGVTQRIENAISGIAGIGKIASQSSRGFALIQVKKTTGTDLTVLMDDIRNAVNGIVGLPLRAEQPQLTRDEYTNLAAYVMLYGDADTQAMQQAAIKVNQALRRHPLISQVTDLGKLEQELVVEPDRDTLRKYKLTLGQLAEQMQSWSLEYRSGLLKTAQGNIVLRGDNNADTLLKLAAIPVIVTDNSQVLLGDIAQIKRGYEEVDGIVRYQGKPAVSLMVSTSKKDNLLDVSDAIHQVVQELKTQLPQNIKLDVMADMSPYIKEQLSLLGTNAWQGILIVLVLLGLFLNIRIAFWVALGIPISLAGTLWLMGPLGYTINDITLFGFILVLGVLVDDAVVVAESIYESQQNMADPKLAAEEGVNKVATATVFGVLTTIAAFSPMLWIENELARMLAGFSAVVILALIFSLIESKFILPHHLANMKQTDDTGPVAKLRRYCLSYLDTFYANYYQPVLSSALNNKFASLVIFSSVMLSAYGFMATGAIKSAFFPDIPSRFLSADIIMRQDAPLSLTLENVKKVEQGLIETEKTLMSQYQLDESPIIRRLVSTEGSHRIELVAELSYSALSLLPAQEVLSAWRKAVGSLEGAYAQRYKATDDVAGSTALTITAPTSALAKEVSTQLKQSLALMPGVNDIYDDNQGGRREIQFMLNDYGRQLGLTQAKLAEVVGGGFGELEVQRLMKDAEEVRLLIRFTQTVRSSLSQLLATPIQVKQGKYVLLEDVVEQNTSRQSDVLYRLNRERVATLYWRQNRSISPPEAVLEGLTEPIAQLMLIYPEVKIRASGEFEELAEVRIGFKKAMLLTLILIFALLAIPLQSYVQPLIIMAVIPFGFAGAIIGHGLMDLPVSILSLFGMMAMTGIVINDSLVLMTRFNQNIEQGMASVAAALEAGRSRLRAIFLTTVTTVCGLLPLMLESSEQAQYLKPAAVSLVFGELLATPITLILLPILLVMCQRDPKGCNNDAGQQAALVFDKGPH</sequence>
<keyword evidence="1" id="KW-1133">Transmembrane helix</keyword>
<name>A0A3N4EAA4_9GAMM</name>
<dbReference type="Gene3D" id="3.30.70.1440">
    <property type="entry name" value="Multidrug efflux transporter AcrB pore domain"/>
    <property type="match status" value="1"/>
</dbReference>
<keyword evidence="4" id="KW-1185">Reference proteome</keyword>
<evidence type="ECO:0000256" key="1">
    <source>
        <dbReference type="SAM" id="Phobius"/>
    </source>
</evidence>